<evidence type="ECO:0000313" key="1">
    <source>
        <dbReference type="EMBL" id="VVB10504.1"/>
    </source>
</evidence>
<dbReference type="AlphaFoldDB" id="A0A565CA13"/>
<reference evidence="1" key="1">
    <citation type="submission" date="2019-07" db="EMBL/GenBank/DDBJ databases">
        <authorList>
            <person name="Dittberner H."/>
        </authorList>
    </citation>
    <scope>NUCLEOTIDE SEQUENCE [LARGE SCALE GENOMIC DNA]</scope>
</reference>
<dbReference type="EMBL" id="CABITT030000007">
    <property type="protein sequence ID" value="VVB10504.1"/>
    <property type="molecule type" value="Genomic_DNA"/>
</dbReference>
<sequence length="89" mass="10280">MQLINGFDRELYSLADAGTTKHLPLTTFHFTSMFLFSRRIRVQRQWVIKEAIKAARTEVGLTNRFPLETPATPERLVLTSSVCKLRFLP</sequence>
<dbReference type="OrthoDB" id="8300278at2759"/>
<gene>
    <name evidence="1" type="ORF">ANE_LOCUS20948</name>
</gene>
<comment type="caution">
    <text evidence="1">The sequence shown here is derived from an EMBL/GenBank/DDBJ whole genome shotgun (WGS) entry which is preliminary data.</text>
</comment>
<accession>A0A565CA13</accession>
<evidence type="ECO:0000313" key="2">
    <source>
        <dbReference type="Proteomes" id="UP000489600"/>
    </source>
</evidence>
<organism evidence="1 2">
    <name type="scientific">Arabis nemorensis</name>
    <dbReference type="NCBI Taxonomy" id="586526"/>
    <lineage>
        <taxon>Eukaryota</taxon>
        <taxon>Viridiplantae</taxon>
        <taxon>Streptophyta</taxon>
        <taxon>Embryophyta</taxon>
        <taxon>Tracheophyta</taxon>
        <taxon>Spermatophyta</taxon>
        <taxon>Magnoliopsida</taxon>
        <taxon>eudicotyledons</taxon>
        <taxon>Gunneridae</taxon>
        <taxon>Pentapetalae</taxon>
        <taxon>rosids</taxon>
        <taxon>malvids</taxon>
        <taxon>Brassicales</taxon>
        <taxon>Brassicaceae</taxon>
        <taxon>Arabideae</taxon>
        <taxon>Arabis</taxon>
    </lineage>
</organism>
<keyword evidence="2" id="KW-1185">Reference proteome</keyword>
<name>A0A565CA13_9BRAS</name>
<proteinExistence type="predicted"/>
<protein>
    <submittedName>
        <fullName evidence="1">Uncharacterized protein</fullName>
    </submittedName>
</protein>
<dbReference type="Proteomes" id="UP000489600">
    <property type="component" value="Unassembled WGS sequence"/>
</dbReference>